<name>A0A401V557_9CELL</name>
<feature type="transmembrane region" description="Helical" evidence="1">
    <location>
        <begin position="165"/>
        <end position="190"/>
    </location>
</feature>
<feature type="domain" description="DUF3592" evidence="2">
    <location>
        <begin position="84"/>
        <end position="151"/>
    </location>
</feature>
<keyword evidence="4" id="KW-1185">Reference proteome</keyword>
<dbReference type="InterPro" id="IPR021994">
    <property type="entry name" value="DUF3592"/>
</dbReference>
<accession>A0A401V557</accession>
<evidence type="ECO:0000256" key="1">
    <source>
        <dbReference type="SAM" id="Phobius"/>
    </source>
</evidence>
<keyword evidence="1" id="KW-0472">Membrane</keyword>
<dbReference type="EMBL" id="BHYL01000419">
    <property type="protein sequence ID" value="GCD22048.1"/>
    <property type="molecule type" value="Genomic_DNA"/>
</dbReference>
<dbReference type="Proteomes" id="UP000288246">
    <property type="component" value="Unassembled WGS sequence"/>
</dbReference>
<gene>
    <name evidence="3" type="ORF">CTKZ_36100</name>
</gene>
<sequence>MAADLWASASRYAASEQGRSAGATAVGGALVADGIVGFGRNREGLGGAVKMMLFGLVFFAVGMFLVKPMLIDAGTVGSGEAKAVGTVTNRNESRDDDGDRLCSPDATFTVAGTVYTASAGYRSSACPLVGGSVDVIYDVARPADARIAPDATFRLLGWVFPAAGLLFFVVGLWTTVVRAGQIGVGGALLLRGLRGRRSAAGAGTP</sequence>
<evidence type="ECO:0000259" key="2">
    <source>
        <dbReference type="Pfam" id="PF12158"/>
    </source>
</evidence>
<organism evidence="3 4">
    <name type="scientific">Cellulomonas algicola</name>
    <dbReference type="NCBI Taxonomy" id="2071633"/>
    <lineage>
        <taxon>Bacteria</taxon>
        <taxon>Bacillati</taxon>
        <taxon>Actinomycetota</taxon>
        <taxon>Actinomycetes</taxon>
        <taxon>Micrococcales</taxon>
        <taxon>Cellulomonadaceae</taxon>
        <taxon>Cellulomonas</taxon>
    </lineage>
</organism>
<protein>
    <recommendedName>
        <fullName evidence="2">DUF3592 domain-containing protein</fullName>
    </recommendedName>
</protein>
<dbReference type="AlphaFoldDB" id="A0A401V557"/>
<evidence type="ECO:0000313" key="4">
    <source>
        <dbReference type="Proteomes" id="UP000288246"/>
    </source>
</evidence>
<comment type="caution">
    <text evidence="3">The sequence shown here is derived from an EMBL/GenBank/DDBJ whole genome shotgun (WGS) entry which is preliminary data.</text>
</comment>
<dbReference type="Pfam" id="PF12158">
    <property type="entry name" value="DUF3592"/>
    <property type="match status" value="1"/>
</dbReference>
<proteinExistence type="predicted"/>
<reference evidence="3 4" key="1">
    <citation type="submission" date="2018-11" db="EMBL/GenBank/DDBJ databases">
        <title>Draft genome sequence of Cellulomonas takizawaensis strain TKZ-21.</title>
        <authorList>
            <person name="Yamamura H."/>
            <person name="Hayashi T."/>
            <person name="Hamada M."/>
            <person name="Serisawa Y."/>
            <person name="Matsuyama K."/>
            <person name="Nakagawa Y."/>
            <person name="Otoguro M."/>
            <person name="Yanagida F."/>
            <person name="Hayakawa M."/>
        </authorList>
    </citation>
    <scope>NUCLEOTIDE SEQUENCE [LARGE SCALE GENOMIC DNA]</scope>
    <source>
        <strain evidence="3 4">TKZ-21</strain>
    </source>
</reference>
<keyword evidence="1" id="KW-1133">Transmembrane helix</keyword>
<evidence type="ECO:0000313" key="3">
    <source>
        <dbReference type="EMBL" id="GCD22048.1"/>
    </source>
</evidence>
<keyword evidence="1" id="KW-0812">Transmembrane</keyword>
<feature type="transmembrane region" description="Helical" evidence="1">
    <location>
        <begin position="51"/>
        <end position="71"/>
    </location>
</feature>